<evidence type="ECO:0000256" key="1">
    <source>
        <dbReference type="SAM" id="MobiDB-lite"/>
    </source>
</evidence>
<feature type="domain" description="Myb/SANT-like DNA-binding" evidence="2">
    <location>
        <begin position="21"/>
        <end position="99"/>
    </location>
</feature>
<reference evidence="3 4" key="1">
    <citation type="submission" date="2019-07" db="EMBL/GenBank/DDBJ databases">
        <title>Genomics analysis of Aphanomyces spp. identifies a new class of oomycete effector associated with host adaptation.</title>
        <authorList>
            <person name="Gaulin E."/>
        </authorList>
    </citation>
    <scope>NUCLEOTIDE SEQUENCE [LARGE SCALE GENOMIC DNA]</scope>
    <source>
        <strain evidence="3 4">ATCC 201684</strain>
    </source>
</reference>
<feature type="region of interest" description="Disordered" evidence="1">
    <location>
        <begin position="1"/>
        <end position="21"/>
    </location>
</feature>
<evidence type="ECO:0000313" key="3">
    <source>
        <dbReference type="EMBL" id="KAF0727001.1"/>
    </source>
</evidence>
<keyword evidence="4" id="KW-1185">Reference proteome</keyword>
<feature type="compositionally biased region" description="Basic and acidic residues" evidence="1">
    <location>
        <begin position="1"/>
        <end position="12"/>
    </location>
</feature>
<sequence>MSHDATSRDQGDIKTAPRPRADWSTENVESLLMIRYSSLAKSKFNACQTNKQKTAWWAWLTARLNVHINSNFTQKQVKNKFTALKAKYRSLVAAEMETGNAEVKMRYPEYWECLLECMQS</sequence>
<dbReference type="AlphaFoldDB" id="A0A6G0WIH7"/>
<comment type="caution">
    <text evidence="3">The sequence shown here is derived from an EMBL/GenBank/DDBJ whole genome shotgun (WGS) entry which is preliminary data.</text>
</comment>
<dbReference type="Pfam" id="PF13837">
    <property type="entry name" value="Myb_DNA-bind_4"/>
    <property type="match status" value="1"/>
</dbReference>
<accession>A0A6G0WIH7</accession>
<name>A0A6G0WIH7_9STRA</name>
<dbReference type="Proteomes" id="UP000481153">
    <property type="component" value="Unassembled WGS sequence"/>
</dbReference>
<evidence type="ECO:0000259" key="2">
    <source>
        <dbReference type="Pfam" id="PF13837"/>
    </source>
</evidence>
<protein>
    <recommendedName>
        <fullName evidence="2">Myb/SANT-like DNA-binding domain-containing protein</fullName>
    </recommendedName>
</protein>
<organism evidence="3 4">
    <name type="scientific">Aphanomyces euteiches</name>
    <dbReference type="NCBI Taxonomy" id="100861"/>
    <lineage>
        <taxon>Eukaryota</taxon>
        <taxon>Sar</taxon>
        <taxon>Stramenopiles</taxon>
        <taxon>Oomycota</taxon>
        <taxon>Saprolegniomycetes</taxon>
        <taxon>Saprolegniales</taxon>
        <taxon>Verrucalvaceae</taxon>
        <taxon>Aphanomyces</taxon>
    </lineage>
</organism>
<evidence type="ECO:0000313" key="4">
    <source>
        <dbReference type="Proteomes" id="UP000481153"/>
    </source>
</evidence>
<gene>
    <name evidence="3" type="ORF">Ae201684_014866</name>
</gene>
<proteinExistence type="predicted"/>
<dbReference type="InterPro" id="IPR044822">
    <property type="entry name" value="Myb_DNA-bind_4"/>
</dbReference>
<dbReference type="EMBL" id="VJMJ01000203">
    <property type="protein sequence ID" value="KAF0727001.1"/>
    <property type="molecule type" value="Genomic_DNA"/>
</dbReference>